<reference evidence="2" key="1">
    <citation type="journal article" date="2014" name="Int. J. Syst. Evol. Microbiol.">
        <title>Complete genome sequence of Corynebacterium casei LMG S-19264T (=DSM 44701T), isolated from a smear-ripened cheese.</title>
        <authorList>
            <consortium name="US DOE Joint Genome Institute (JGI-PGF)"/>
            <person name="Walter F."/>
            <person name="Albersmeier A."/>
            <person name="Kalinowski J."/>
            <person name="Ruckert C."/>
        </authorList>
    </citation>
    <scope>NUCLEOTIDE SEQUENCE</scope>
    <source>
        <strain evidence="2">JCM 4477</strain>
    </source>
</reference>
<keyword evidence="3" id="KW-1185">Reference proteome</keyword>
<evidence type="ECO:0000313" key="2">
    <source>
        <dbReference type="EMBL" id="GHF27695.1"/>
    </source>
</evidence>
<comment type="caution">
    <text evidence="2">The sequence shown here is derived from an EMBL/GenBank/DDBJ whole genome shotgun (WGS) entry which is preliminary data.</text>
</comment>
<sequence length="48" mass="4669">MQGAAVTGQRVAADGEAVLEGLADRVEAGGKVSPEAAPTDSRDASVSA</sequence>
<organism evidence="2 3">
    <name type="scientific">Streptomyces fumanus</name>
    <dbReference type="NCBI Taxonomy" id="67302"/>
    <lineage>
        <taxon>Bacteria</taxon>
        <taxon>Bacillati</taxon>
        <taxon>Actinomycetota</taxon>
        <taxon>Actinomycetes</taxon>
        <taxon>Kitasatosporales</taxon>
        <taxon>Streptomycetaceae</taxon>
        <taxon>Streptomyces</taxon>
    </lineage>
</organism>
<protein>
    <submittedName>
        <fullName evidence="2">Uncharacterized protein</fullName>
    </submittedName>
</protein>
<reference evidence="2" key="2">
    <citation type="submission" date="2020-09" db="EMBL/GenBank/DDBJ databases">
        <authorList>
            <person name="Sun Q."/>
            <person name="Ohkuma M."/>
        </authorList>
    </citation>
    <scope>NUCLEOTIDE SEQUENCE</scope>
    <source>
        <strain evidence="2">JCM 4477</strain>
    </source>
</reference>
<proteinExistence type="predicted"/>
<dbReference type="EMBL" id="BNBI01000017">
    <property type="protein sequence ID" value="GHF27695.1"/>
    <property type="molecule type" value="Genomic_DNA"/>
</dbReference>
<evidence type="ECO:0000256" key="1">
    <source>
        <dbReference type="SAM" id="MobiDB-lite"/>
    </source>
</evidence>
<name>A0A919AV34_9ACTN</name>
<gene>
    <name evidence="2" type="ORF">GCM10018772_61610</name>
</gene>
<dbReference type="AlphaFoldDB" id="A0A919AV34"/>
<accession>A0A919AV34</accession>
<dbReference type="Proteomes" id="UP000630718">
    <property type="component" value="Unassembled WGS sequence"/>
</dbReference>
<feature type="region of interest" description="Disordered" evidence="1">
    <location>
        <begin position="26"/>
        <end position="48"/>
    </location>
</feature>
<evidence type="ECO:0000313" key="3">
    <source>
        <dbReference type="Proteomes" id="UP000630718"/>
    </source>
</evidence>